<evidence type="ECO:0000256" key="1">
    <source>
        <dbReference type="ARBA" id="ARBA00000085"/>
    </source>
</evidence>
<evidence type="ECO:0000256" key="4">
    <source>
        <dbReference type="ARBA" id="ARBA00022553"/>
    </source>
</evidence>
<evidence type="ECO:0000256" key="2">
    <source>
        <dbReference type="ARBA" id="ARBA00004141"/>
    </source>
</evidence>
<keyword evidence="11" id="KW-0902">Two-component regulatory system</keyword>
<dbReference type="AlphaFoldDB" id="A0A1T4SMG3"/>
<proteinExistence type="predicted"/>
<comment type="subcellular location">
    <subcellularLocation>
        <location evidence="2">Membrane</location>
        <topology evidence="2">Multi-pass membrane protein</topology>
    </subcellularLocation>
</comment>
<organism evidence="15 16">
    <name type="scientific">Consotaella salsifontis</name>
    <dbReference type="NCBI Taxonomy" id="1365950"/>
    <lineage>
        <taxon>Bacteria</taxon>
        <taxon>Pseudomonadati</taxon>
        <taxon>Pseudomonadota</taxon>
        <taxon>Alphaproteobacteria</taxon>
        <taxon>Hyphomicrobiales</taxon>
        <taxon>Aurantimonadaceae</taxon>
        <taxon>Consotaella</taxon>
    </lineage>
</organism>
<evidence type="ECO:0000256" key="7">
    <source>
        <dbReference type="ARBA" id="ARBA00022741"/>
    </source>
</evidence>
<dbReference type="SMART" id="SM00387">
    <property type="entry name" value="HATPase_c"/>
    <property type="match status" value="1"/>
</dbReference>
<dbReference type="PROSITE" id="PS50885">
    <property type="entry name" value="HAMP"/>
    <property type="match status" value="1"/>
</dbReference>
<comment type="catalytic activity">
    <reaction evidence="1">
        <text>ATP + protein L-histidine = ADP + protein N-phospho-L-histidine.</text>
        <dbReference type="EC" id="2.7.13.3"/>
    </reaction>
</comment>
<dbReference type="PRINTS" id="PR00344">
    <property type="entry name" value="BCTRLSENSOR"/>
</dbReference>
<evidence type="ECO:0000256" key="10">
    <source>
        <dbReference type="ARBA" id="ARBA00022989"/>
    </source>
</evidence>
<dbReference type="Pfam" id="PF02518">
    <property type="entry name" value="HATPase_c"/>
    <property type="match status" value="1"/>
</dbReference>
<dbReference type="Gene3D" id="1.10.287.130">
    <property type="match status" value="1"/>
</dbReference>
<dbReference type="GO" id="GO:0005524">
    <property type="term" value="F:ATP binding"/>
    <property type="evidence" value="ECO:0007669"/>
    <property type="project" value="UniProtKB-KW"/>
</dbReference>
<feature type="domain" description="Histidine kinase" evidence="13">
    <location>
        <begin position="253"/>
        <end position="450"/>
    </location>
</feature>
<dbReference type="InterPro" id="IPR036097">
    <property type="entry name" value="HisK_dim/P_sf"/>
</dbReference>
<keyword evidence="9" id="KW-0067">ATP-binding</keyword>
<dbReference type="CDD" id="cd00082">
    <property type="entry name" value="HisKA"/>
    <property type="match status" value="1"/>
</dbReference>
<dbReference type="SUPFAM" id="SSF47384">
    <property type="entry name" value="Homodimeric domain of signal transducing histidine kinase"/>
    <property type="match status" value="1"/>
</dbReference>
<keyword evidence="16" id="KW-1185">Reference proteome</keyword>
<evidence type="ECO:0000259" key="13">
    <source>
        <dbReference type="PROSITE" id="PS50109"/>
    </source>
</evidence>
<keyword evidence="10" id="KW-1133">Transmembrane helix</keyword>
<keyword evidence="12" id="KW-0472">Membrane</keyword>
<keyword evidence="8 15" id="KW-0418">Kinase</keyword>
<dbReference type="PROSITE" id="PS50109">
    <property type="entry name" value="HIS_KIN"/>
    <property type="match status" value="1"/>
</dbReference>
<accession>A0A1T4SMG3</accession>
<dbReference type="Proteomes" id="UP000190135">
    <property type="component" value="Unassembled WGS sequence"/>
</dbReference>
<name>A0A1T4SMG3_9HYPH</name>
<dbReference type="SUPFAM" id="SSF55874">
    <property type="entry name" value="ATPase domain of HSP90 chaperone/DNA topoisomerase II/histidine kinase"/>
    <property type="match status" value="1"/>
</dbReference>
<dbReference type="InterPro" id="IPR005467">
    <property type="entry name" value="His_kinase_dom"/>
</dbReference>
<dbReference type="InterPro" id="IPR050428">
    <property type="entry name" value="TCS_sensor_his_kinase"/>
</dbReference>
<sequence length="459" mass="49449">MNSHRSLFSLIGWRILAFAGLAATLQTALVFAEYWFKDGELGSLLIAQETEIVAQNYWDDPVHFPGASLINRYDLHQPWHKGGPGYALRVRQADEQVIYSSCGEACDRFPPLQVDSGMFWQRALNWGKPLDVVGGQVVELNGHPPLRIEFLSLGDPNNLLLEVLGGEVVEHMVIPTLVTLGLVFGGMLLSIREALRPVAATAEAARALDPTKRIDPLPTEGMPREIAHLTGAVNQALDRVSDLIRSQRVFSASIAHEIRTPLAIVKLELEQIEGPRARAAEADLGQLTHTLEQLTALARLDVVEPSSFADVRLGNLAEATVEQLAPLVFASGRSIGLDKRTDPEVRAVPTLISTLMRNLVENAVKHTPVGTAIEIAVEAPARLIVRDNGPGMPSAPRGEQTEIGEVKRSGSLGVGLKIAQRIAALHEATLRIVSAEGGGTKITIDLSSSLLESGGNASV</sequence>
<evidence type="ECO:0000256" key="12">
    <source>
        <dbReference type="ARBA" id="ARBA00023136"/>
    </source>
</evidence>
<dbReference type="OrthoDB" id="9809329at2"/>
<evidence type="ECO:0000256" key="11">
    <source>
        <dbReference type="ARBA" id="ARBA00023012"/>
    </source>
</evidence>
<dbReference type="InterPro" id="IPR003661">
    <property type="entry name" value="HisK_dim/P_dom"/>
</dbReference>
<evidence type="ECO:0000256" key="6">
    <source>
        <dbReference type="ARBA" id="ARBA00022692"/>
    </source>
</evidence>
<dbReference type="PANTHER" id="PTHR45436:SF14">
    <property type="entry name" value="SENSOR PROTEIN QSEC"/>
    <property type="match status" value="1"/>
</dbReference>
<dbReference type="InterPro" id="IPR004358">
    <property type="entry name" value="Sig_transdc_His_kin-like_C"/>
</dbReference>
<dbReference type="Gene3D" id="3.30.565.10">
    <property type="entry name" value="Histidine kinase-like ATPase, C-terminal domain"/>
    <property type="match status" value="1"/>
</dbReference>
<evidence type="ECO:0000256" key="5">
    <source>
        <dbReference type="ARBA" id="ARBA00022679"/>
    </source>
</evidence>
<dbReference type="EMBL" id="FUXL01000012">
    <property type="protein sequence ID" value="SKA29336.1"/>
    <property type="molecule type" value="Genomic_DNA"/>
</dbReference>
<keyword evidence="4" id="KW-0597">Phosphoprotein</keyword>
<keyword evidence="5" id="KW-0808">Transferase</keyword>
<dbReference type="PANTHER" id="PTHR45436">
    <property type="entry name" value="SENSOR HISTIDINE KINASE YKOH"/>
    <property type="match status" value="1"/>
</dbReference>
<keyword evidence="6" id="KW-0812">Transmembrane</keyword>
<dbReference type="CDD" id="cd00075">
    <property type="entry name" value="HATPase"/>
    <property type="match status" value="1"/>
</dbReference>
<dbReference type="STRING" id="1365950.SAMN05428963_1127"/>
<evidence type="ECO:0000259" key="14">
    <source>
        <dbReference type="PROSITE" id="PS50885"/>
    </source>
</evidence>
<evidence type="ECO:0000313" key="16">
    <source>
        <dbReference type="Proteomes" id="UP000190135"/>
    </source>
</evidence>
<keyword evidence="7" id="KW-0547">Nucleotide-binding</keyword>
<dbReference type="SMART" id="SM00388">
    <property type="entry name" value="HisKA"/>
    <property type="match status" value="1"/>
</dbReference>
<dbReference type="GO" id="GO:0005886">
    <property type="term" value="C:plasma membrane"/>
    <property type="evidence" value="ECO:0007669"/>
    <property type="project" value="TreeGrafter"/>
</dbReference>
<dbReference type="InterPro" id="IPR036890">
    <property type="entry name" value="HATPase_C_sf"/>
</dbReference>
<dbReference type="RefSeq" id="WP_078709404.1">
    <property type="nucleotide sequence ID" value="NZ_FUXL01000012.1"/>
</dbReference>
<protein>
    <recommendedName>
        <fullName evidence="3">histidine kinase</fullName>
        <ecNumber evidence="3">2.7.13.3</ecNumber>
    </recommendedName>
</protein>
<evidence type="ECO:0000256" key="8">
    <source>
        <dbReference type="ARBA" id="ARBA00022777"/>
    </source>
</evidence>
<dbReference type="InterPro" id="IPR003660">
    <property type="entry name" value="HAMP_dom"/>
</dbReference>
<feature type="domain" description="HAMP" evidence="14">
    <location>
        <begin position="192"/>
        <end position="245"/>
    </location>
</feature>
<reference evidence="16" key="1">
    <citation type="submission" date="2017-02" db="EMBL/GenBank/DDBJ databases">
        <authorList>
            <person name="Varghese N."/>
            <person name="Submissions S."/>
        </authorList>
    </citation>
    <scope>NUCLEOTIDE SEQUENCE [LARGE SCALE GENOMIC DNA]</scope>
    <source>
        <strain evidence="16">USBA 369</strain>
    </source>
</reference>
<evidence type="ECO:0000256" key="9">
    <source>
        <dbReference type="ARBA" id="ARBA00022840"/>
    </source>
</evidence>
<dbReference type="InterPro" id="IPR003594">
    <property type="entry name" value="HATPase_dom"/>
</dbReference>
<evidence type="ECO:0000313" key="15">
    <source>
        <dbReference type="EMBL" id="SKA29336.1"/>
    </source>
</evidence>
<dbReference type="EC" id="2.7.13.3" evidence="3"/>
<evidence type="ECO:0000256" key="3">
    <source>
        <dbReference type="ARBA" id="ARBA00012438"/>
    </source>
</evidence>
<gene>
    <name evidence="15" type="ORF">SAMN05428963_1127</name>
</gene>
<dbReference type="GO" id="GO:0000155">
    <property type="term" value="F:phosphorelay sensor kinase activity"/>
    <property type="evidence" value="ECO:0007669"/>
    <property type="project" value="InterPro"/>
</dbReference>